<dbReference type="KEGG" id="fil:BN1229_v1_1948"/>
<evidence type="ECO:0000256" key="6">
    <source>
        <dbReference type="ARBA" id="ARBA00023316"/>
    </source>
</evidence>
<gene>
    <name evidence="8" type="ORF">YBN1229_v1_1950</name>
</gene>
<dbReference type="InterPro" id="IPR003447">
    <property type="entry name" value="FEMABX"/>
</dbReference>
<keyword evidence="6" id="KW-0961">Cell wall biogenesis/degradation</keyword>
<keyword evidence="3" id="KW-0133">Cell shape</keyword>
<organism evidence="8 9">
    <name type="scientific">Candidatus Filomicrobium marinum</name>
    <dbReference type="NCBI Taxonomy" id="1608628"/>
    <lineage>
        <taxon>Bacteria</taxon>
        <taxon>Pseudomonadati</taxon>
        <taxon>Pseudomonadota</taxon>
        <taxon>Alphaproteobacteria</taxon>
        <taxon>Hyphomicrobiales</taxon>
        <taxon>Hyphomicrobiaceae</taxon>
        <taxon>Filomicrobium</taxon>
    </lineage>
</organism>
<dbReference type="InterPro" id="IPR038740">
    <property type="entry name" value="BioF2-like_GNAT_dom"/>
</dbReference>
<dbReference type="Gene3D" id="3.40.630.30">
    <property type="match status" value="2"/>
</dbReference>
<protein>
    <recommendedName>
        <fullName evidence="7">BioF2-like acetyltransferase domain-containing protein</fullName>
    </recommendedName>
</protein>
<dbReference type="GO" id="GO:0016755">
    <property type="term" value="F:aminoacyltransferase activity"/>
    <property type="evidence" value="ECO:0007669"/>
    <property type="project" value="InterPro"/>
</dbReference>
<sequence>MAEILGTLMLNRLRGAEDLLSEPAVEAEVDGYRAERVLDEYVWEDLLARHPLRSAYTSWGWGEYKRGSGWNVERFRVVDAAGVTRALYQTQTQKRCGIRRVLIQGGPLFFDCETYSKISKIVEVMLKQIDVRWNVVIGINFYGFRTDETVMGILASGFAPILNRRNFTLVMDLSKGLDDVRAQLNQTARRYVKLGLKNPKLSCDIVRGARERRAAIDRLAAMYDDLATRKNFEKGFNTSAFRKIVGDDDRYVIAEAHVDGEVASLYIAHQAAKRMIGLVAASNELARANEASYLAIWTLFEYACSEGLTSFDLSGIDPFGNYGTFQFKRRISRKLEQSDPLWLYCKNPVLRNAVTLALTRS</sequence>
<dbReference type="InterPro" id="IPR016181">
    <property type="entry name" value="Acyl_CoA_acyltransferase"/>
</dbReference>
<dbReference type="SUPFAM" id="SSF55729">
    <property type="entry name" value="Acyl-CoA N-acyltransferases (Nat)"/>
    <property type="match status" value="2"/>
</dbReference>
<keyword evidence="4" id="KW-0573">Peptidoglycan synthesis</keyword>
<dbReference type="PROSITE" id="PS51191">
    <property type="entry name" value="FEMABX"/>
    <property type="match status" value="1"/>
</dbReference>
<dbReference type="EMBL" id="LN829119">
    <property type="protein sequence ID" value="CPR18977.1"/>
    <property type="molecule type" value="Genomic_DNA"/>
</dbReference>
<evidence type="ECO:0000256" key="3">
    <source>
        <dbReference type="ARBA" id="ARBA00022960"/>
    </source>
</evidence>
<reference evidence="9" key="1">
    <citation type="submission" date="2015-02" db="EMBL/GenBank/DDBJ databases">
        <authorList>
            <person name="Chooi Y.-H."/>
        </authorList>
    </citation>
    <scope>NUCLEOTIDE SEQUENCE [LARGE SCALE GENOMIC DNA]</scope>
    <source>
        <strain evidence="9">strain Y</strain>
    </source>
</reference>
<dbReference type="GO" id="GO:0071555">
    <property type="term" value="P:cell wall organization"/>
    <property type="evidence" value="ECO:0007669"/>
    <property type="project" value="UniProtKB-KW"/>
</dbReference>
<dbReference type="GO" id="GO:0008360">
    <property type="term" value="P:regulation of cell shape"/>
    <property type="evidence" value="ECO:0007669"/>
    <property type="project" value="UniProtKB-KW"/>
</dbReference>
<dbReference type="KEGG" id="fiy:BN1229_v1_1950"/>
<dbReference type="Pfam" id="PF13480">
    <property type="entry name" value="Acetyltransf_6"/>
    <property type="match status" value="1"/>
</dbReference>
<dbReference type="PANTHER" id="PTHR36174:SF1">
    <property type="entry name" value="LIPID II:GLYCINE GLYCYLTRANSFERASE"/>
    <property type="match status" value="1"/>
</dbReference>
<evidence type="ECO:0000256" key="5">
    <source>
        <dbReference type="ARBA" id="ARBA00023315"/>
    </source>
</evidence>
<keyword evidence="5" id="KW-0012">Acyltransferase</keyword>
<evidence type="ECO:0000256" key="2">
    <source>
        <dbReference type="ARBA" id="ARBA00022679"/>
    </source>
</evidence>
<name>A0A0D6JFP0_9HYPH</name>
<proteinExistence type="inferred from homology"/>
<keyword evidence="9" id="KW-1185">Reference proteome</keyword>
<evidence type="ECO:0000256" key="1">
    <source>
        <dbReference type="ARBA" id="ARBA00009943"/>
    </source>
</evidence>
<comment type="similarity">
    <text evidence="1">Belongs to the FemABX family.</text>
</comment>
<accession>A0A0D6JFP0</accession>
<dbReference type="Proteomes" id="UP000033187">
    <property type="component" value="Chromosome 1"/>
</dbReference>
<dbReference type="GO" id="GO:0009252">
    <property type="term" value="P:peptidoglycan biosynthetic process"/>
    <property type="evidence" value="ECO:0007669"/>
    <property type="project" value="UniProtKB-KW"/>
</dbReference>
<dbReference type="OrthoDB" id="7978401at2"/>
<dbReference type="AlphaFoldDB" id="A0A0D6JFP0"/>
<evidence type="ECO:0000256" key="4">
    <source>
        <dbReference type="ARBA" id="ARBA00022984"/>
    </source>
</evidence>
<dbReference type="PANTHER" id="PTHR36174">
    <property type="entry name" value="LIPID II:GLYCINE GLYCYLTRANSFERASE"/>
    <property type="match status" value="1"/>
</dbReference>
<feature type="domain" description="BioF2-like acetyltransferase" evidence="7">
    <location>
        <begin position="181"/>
        <end position="329"/>
    </location>
</feature>
<dbReference type="InterPro" id="IPR050644">
    <property type="entry name" value="PG_Glycine_Bridge_Synth"/>
</dbReference>
<evidence type="ECO:0000313" key="8">
    <source>
        <dbReference type="EMBL" id="CPR18977.1"/>
    </source>
</evidence>
<keyword evidence="2" id="KW-0808">Transferase</keyword>
<evidence type="ECO:0000259" key="7">
    <source>
        <dbReference type="Pfam" id="PF13480"/>
    </source>
</evidence>
<evidence type="ECO:0000313" key="9">
    <source>
        <dbReference type="Proteomes" id="UP000033187"/>
    </source>
</evidence>